<accession>A0A7W4VUN3</accession>
<proteinExistence type="predicted"/>
<protein>
    <submittedName>
        <fullName evidence="1">Putative metal-dependent HD superfamily phosphohydrolase</fullName>
    </submittedName>
</protein>
<evidence type="ECO:0000313" key="2">
    <source>
        <dbReference type="Proteomes" id="UP000589626"/>
    </source>
</evidence>
<dbReference type="Proteomes" id="UP000589626">
    <property type="component" value="Unassembled WGS sequence"/>
</dbReference>
<gene>
    <name evidence="1" type="ORF">FHU40_001901</name>
</gene>
<dbReference type="InterPro" id="IPR009218">
    <property type="entry name" value="HD_phosphohydro"/>
</dbReference>
<keyword evidence="2" id="KW-1185">Reference proteome</keyword>
<name>A0A7W4VUN3_9ACTN</name>
<dbReference type="PANTHER" id="PTHR21174">
    <property type="match status" value="1"/>
</dbReference>
<dbReference type="AlphaFoldDB" id="A0A7W4VUN3"/>
<reference evidence="1 2" key="1">
    <citation type="submission" date="2020-08" db="EMBL/GenBank/DDBJ databases">
        <title>Sequencing the genomes of 1000 actinobacteria strains.</title>
        <authorList>
            <person name="Klenk H.-P."/>
        </authorList>
    </citation>
    <scope>NUCLEOTIDE SEQUENCE [LARGE SCALE GENOMIC DNA]</scope>
    <source>
        <strain evidence="1 2">DSM 105498</strain>
    </source>
</reference>
<evidence type="ECO:0000313" key="1">
    <source>
        <dbReference type="EMBL" id="MBB3042100.1"/>
    </source>
</evidence>
<dbReference type="Gene3D" id="1.10.3210.10">
    <property type="entry name" value="Hypothetical protein af1432"/>
    <property type="match status" value="1"/>
</dbReference>
<organism evidence="1 2">
    <name type="scientific">Nocardioides soli</name>
    <dbReference type="NCBI Taxonomy" id="1036020"/>
    <lineage>
        <taxon>Bacteria</taxon>
        <taxon>Bacillati</taxon>
        <taxon>Actinomycetota</taxon>
        <taxon>Actinomycetes</taxon>
        <taxon>Propionibacteriales</taxon>
        <taxon>Nocardioidaceae</taxon>
        <taxon>Nocardioides</taxon>
    </lineage>
</organism>
<sequence>MDLLLDWPLPDARPLGAEILAAYAEPGRRYHDTRHLAEVLERLDELAAHGTAFDRTAVALAAWFHDGVYDGRPDAERRSADWAARALPAWVDRAVVDEVVRLVLMTEHHRPEDGDRNGCALSDADLAILAAPPERYAEYAAAVREEYAHVPDADFAAGRSAVLRDLLAKPHLFQTPHARAAWEDRARANVDRELVALGSDTQ</sequence>
<dbReference type="PIRSF" id="PIRSF035170">
    <property type="entry name" value="HD_phosphohydro"/>
    <property type="match status" value="1"/>
</dbReference>
<dbReference type="SUPFAM" id="SSF109604">
    <property type="entry name" value="HD-domain/PDEase-like"/>
    <property type="match status" value="1"/>
</dbReference>
<dbReference type="RefSeq" id="WP_183591925.1">
    <property type="nucleotide sequence ID" value="NZ_JACHWR010000001.1"/>
</dbReference>
<dbReference type="EMBL" id="JACHWR010000001">
    <property type="protein sequence ID" value="MBB3042100.1"/>
    <property type="molecule type" value="Genomic_DNA"/>
</dbReference>
<dbReference type="GO" id="GO:0016787">
    <property type="term" value="F:hydrolase activity"/>
    <property type="evidence" value="ECO:0007669"/>
    <property type="project" value="UniProtKB-KW"/>
</dbReference>
<keyword evidence="1" id="KW-0378">Hydrolase</keyword>
<dbReference type="PANTHER" id="PTHR21174:SF0">
    <property type="entry name" value="HD PHOSPHOHYDROLASE FAMILY PROTEIN-RELATED"/>
    <property type="match status" value="1"/>
</dbReference>
<comment type="caution">
    <text evidence="1">The sequence shown here is derived from an EMBL/GenBank/DDBJ whole genome shotgun (WGS) entry which is preliminary data.</text>
</comment>